<protein>
    <recommendedName>
        <fullName evidence="5">protein kinase C</fullName>
        <ecNumber evidence="5">2.7.11.13</ecNumber>
    </recommendedName>
</protein>
<dbReference type="SUPFAM" id="SSF57889">
    <property type="entry name" value="Cysteine-rich domain"/>
    <property type="match status" value="2"/>
</dbReference>
<dbReference type="FunFam" id="3.30.60.20:FF:000021">
    <property type="entry name" value="Serine/threonine-protein kinase"/>
    <property type="match status" value="1"/>
</dbReference>
<dbReference type="GO" id="GO:0007200">
    <property type="term" value="P:phospholipase C-activating G protein-coupled receptor signaling pathway"/>
    <property type="evidence" value="ECO:0007669"/>
    <property type="project" value="TreeGrafter"/>
</dbReference>
<dbReference type="EMBL" id="JARQWQ010000014">
    <property type="protein sequence ID" value="KAK2567623.1"/>
    <property type="molecule type" value="Genomic_DNA"/>
</dbReference>
<dbReference type="PRINTS" id="PR00008">
    <property type="entry name" value="DAGPEDOMAIN"/>
</dbReference>
<dbReference type="Pfam" id="PF00069">
    <property type="entry name" value="Pkinase"/>
    <property type="match status" value="1"/>
</dbReference>
<evidence type="ECO:0000313" key="23">
    <source>
        <dbReference type="Proteomes" id="UP001249851"/>
    </source>
</evidence>
<dbReference type="InterPro" id="IPR001849">
    <property type="entry name" value="PH_domain"/>
</dbReference>
<evidence type="ECO:0000259" key="20">
    <source>
        <dbReference type="PROSITE" id="PS50011"/>
    </source>
</evidence>
<evidence type="ECO:0000256" key="14">
    <source>
        <dbReference type="ARBA" id="ARBA00022833"/>
    </source>
</evidence>
<evidence type="ECO:0000256" key="15">
    <source>
        <dbReference type="ARBA" id="ARBA00022842"/>
    </source>
</evidence>
<organism evidence="22 23">
    <name type="scientific">Acropora cervicornis</name>
    <name type="common">Staghorn coral</name>
    <dbReference type="NCBI Taxonomy" id="6130"/>
    <lineage>
        <taxon>Eukaryota</taxon>
        <taxon>Metazoa</taxon>
        <taxon>Cnidaria</taxon>
        <taxon>Anthozoa</taxon>
        <taxon>Hexacorallia</taxon>
        <taxon>Scleractinia</taxon>
        <taxon>Astrocoeniina</taxon>
        <taxon>Acroporidae</taxon>
        <taxon>Acropora</taxon>
    </lineage>
</organism>
<keyword evidence="13 22" id="KW-0418">Kinase</keyword>
<dbReference type="FunFam" id="3.30.200.20:FF:000137">
    <property type="entry name" value="Serine/threonine-protein kinase"/>
    <property type="match status" value="1"/>
</dbReference>
<evidence type="ECO:0000256" key="8">
    <source>
        <dbReference type="ARBA" id="ARBA00022553"/>
    </source>
</evidence>
<feature type="region of interest" description="Disordered" evidence="19">
    <location>
        <begin position="491"/>
        <end position="523"/>
    </location>
</feature>
<dbReference type="InterPro" id="IPR000719">
    <property type="entry name" value="Prot_kinase_dom"/>
</dbReference>
<evidence type="ECO:0000256" key="10">
    <source>
        <dbReference type="ARBA" id="ARBA00022723"/>
    </source>
</evidence>
<evidence type="ECO:0000256" key="18">
    <source>
        <dbReference type="PROSITE-ProRule" id="PRU10141"/>
    </source>
</evidence>
<dbReference type="PANTHER" id="PTHR22968:SF24">
    <property type="entry name" value="SERINE_THREONINE-PROTEIN KINASE"/>
    <property type="match status" value="1"/>
</dbReference>
<keyword evidence="23" id="KW-1185">Reference proteome</keyword>
<keyword evidence="15" id="KW-0460">Magnesium</keyword>
<dbReference type="SUPFAM" id="SSF50729">
    <property type="entry name" value="PH domain-like"/>
    <property type="match status" value="1"/>
</dbReference>
<dbReference type="Gene3D" id="1.10.510.10">
    <property type="entry name" value="Transferase(Phosphotransferase) domain 1"/>
    <property type="match status" value="1"/>
</dbReference>
<keyword evidence="18" id="KW-0547">Nucleotide-binding</keyword>
<dbReference type="GO" id="GO:0005829">
    <property type="term" value="C:cytosol"/>
    <property type="evidence" value="ECO:0007669"/>
    <property type="project" value="TreeGrafter"/>
</dbReference>
<dbReference type="GO" id="GO:0008270">
    <property type="term" value="F:zinc ion binding"/>
    <property type="evidence" value="ECO:0007669"/>
    <property type="project" value="UniProtKB-KW"/>
</dbReference>
<feature type="region of interest" description="Disordered" evidence="19">
    <location>
        <begin position="192"/>
        <end position="213"/>
    </location>
</feature>
<gene>
    <name evidence="22" type="ORF">P5673_008474</name>
</gene>
<dbReference type="InterPro" id="IPR046349">
    <property type="entry name" value="C1-like_sf"/>
</dbReference>
<dbReference type="InterPro" id="IPR017441">
    <property type="entry name" value="Protein_kinase_ATP_BS"/>
</dbReference>
<sequence length="732" mass="82216">MTEDLPRRSRGITLQCGLARETYGFEGKDLHGLKELACSFLDQKFPDHSCIGISDKVMLFCHNYITNNILERLTSVDQLKEGSVIEIVISAKVPEDETIIRPHLLTVHSYRSPTFCDFCGQMLFGLVKQGLKCEGCGGNYHKKCAYKIPNNCSDSRHRASTTLNNVPHSHTLPRPASQVGGWNEALHLQQSNSLTESMPSQKERRATWSGPPVWTDPSLSGRIQVPHTFAIHSYKKPTVCQICKRLLKGLFRQGVQCKDCKFNCHRKGCAEKAPKNCRGEVASMDAGSLYSTDSSAISESLSEMDLTNDMPFEEHEDIENETESASRSSQEEFEPASPSTSDGEPPQLTPTMSNNIPLQRIVVSVKHTKRKGSKVLKQGWMVHFTSKDMQRRRHYWRLDTKCLTLFKDATSNKYYKEIQLSEILSVDSNIDPLQTDATRAPHCFEIKTRDRVFYVGQVEDEEEIPDPDSGIGSVTGQAWANVTRSALMPGCVTPTTSSAPPPSSSAGKKITSQPYSKHTSRGSIRGLTPHYVNAECKMSRKVHEAYIVEVFEIRKQPSDSSYVANVDVEMEISQEEERPKDLDISQLYQVFPDEILGSGQFGIVYGGVHRESGRDVAIKVIDKLRFPTKQEAQLKNEVAILQHVNHPGVVNLEQMFETPERVFVVMEKMKGDMLELILSSAKSRLDERFTKFLLTQAPCKNALDVAVVLVVWALNTDVLTLQYCNMFFIHLS</sequence>
<comment type="similarity">
    <text evidence="4">Belongs to the protein kinase superfamily. CAMK Ser/Thr protein kinase family. PKD subfamily.</text>
</comment>
<name>A0AAD9QUI4_ACRCE</name>
<keyword evidence="11" id="KW-0677">Repeat</keyword>
<evidence type="ECO:0000256" key="4">
    <source>
        <dbReference type="ARBA" id="ARBA00008582"/>
    </source>
</evidence>
<dbReference type="SMART" id="SM00220">
    <property type="entry name" value="S_TKc"/>
    <property type="match status" value="1"/>
</dbReference>
<keyword evidence="6" id="KW-0963">Cytoplasm</keyword>
<dbReference type="Pfam" id="PF00169">
    <property type="entry name" value="PH"/>
    <property type="match status" value="1"/>
</dbReference>
<comment type="catalytic activity">
    <reaction evidence="17">
        <text>L-threonyl-[protein] + ATP = O-phospho-L-threonyl-[protein] + ADP + H(+)</text>
        <dbReference type="Rhea" id="RHEA:46608"/>
        <dbReference type="Rhea" id="RHEA-COMP:11060"/>
        <dbReference type="Rhea" id="RHEA-COMP:11605"/>
        <dbReference type="ChEBI" id="CHEBI:15378"/>
        <dbReference type="ChEBI" id="CHEBI:30013"/>
        <dbReference type="ChEBI" id="CHEBI:30616"/>
        <dbReference type="ChEBI" id="CHEBI:61977"/>
        <dbReference type="ChEBI" id="CHEBI:456216"/>
        <dbReference type="EC" id="2.7.11.13"/>
    </reaction>
</comment>
<feature type="region of interest" description="Disordered" evidence="19">
    <location>
        <begin position="316"/>
        <end position="356"/>
    </location>
</feature>
<evidence type="ECO:0000259" key="21">
    <source>
        <dbReference type="PROSITE" id="PS50081"/>
    </source>
</evidence>
<dbReference type="CDD" id="cd20796">
    <property type="entry name" value="C1_PKD_rpt2"/>
    <property type="match status" value="1"/>
</dbReference>
<keyword evidence="16" id="KW-0472">Membrane</keyword>
<evidence type="ECO:0000313" key="22">
    <source>
        <dbReference type="EMBL" id="KAK2567623.1"/>
    </source>
</evidence>
<feature type="domain" description="Phorbol-ester/DAG-type" evidence="21">
    <location>
        <begin position="102"/>
        <end position="152"/>
    </location>
</feature>
<feature type="binding site" evidence="18">
    <location>
        <position position="619"/>
    </location>
    <ligand>
        <name>ATP</name>
        <dbReference type="ChEBI" id="CHEBI:30616"/>
    </ligand>
</feature>
<dbReference type="InterPro" id="IPR002219">
    <property type="entry name" value="PKC_DAG/PE"/>
</dbReference>
<keyword evidence="9" id="KW-0808">Transferase</keyword>
<dbReference type="SUPFAM" id="SSF56112">
    <property type="entry name" value="Protein kinase-like (PK-like)"/>
    <property type="match status" value="1"/>
</dbReference>
<dbReference type="PROSITE" id="PS50011">
    <property type="entry name" value="PROTEIN_KINASE_DOM"/>
    <property type="match status" value="1"/>
</dbReference>
<dbReference type="InterPro" id="IPR020454">
    <property type="entry name" value="DAG/PE-bd"/>
</dbReference>
<evidence type="ECO:0000256" key="5">
    <source>
        <dbReference type="ARBA" id="ARBA00012429"/>
    </source>
</evidence>
<comment type="subcellular location">
    <subcellularLocation>
        <location evidence="3">Cytoplasm</location>
    </subcellularLocation>
    <subcellularLocation>
        <location evidence="2">Membrane</location>
    </subcellularLocation>
</comment>
<evidence type="ECO:0000256" key="9">
    <source>
        <dbReference type="ARBA" id="ARBA00022679"/>
    </source>
</evidence>
<keyword evidence="8" id="KW-0597">Phosphoprotein</keyword>
<dbReference type="AlphaFoldDB" id="A0AAD9QUI4"/>
<evidence type="ECO:0000256" key="17">
    <source>
        <dbReference type="ARBA" id="ARBA00047272"/>
    </source>
</evidence>
<dbReference type="GO" id="GO:0004697">
    <property type="term" value="F:diacylglycerol-dependent serine/threonine kinase activity"/>
    <property type="evidence" value="ECO:0007669"/>
    <property type="project" value="UniProtKB-EC"/>
</dbReference>
<dbReference type="PROSITE" id="PS00479">
    <property type="entry name" value="ZF_DAG_PE_1"/>
    <property type="match status" value="1"/>
</dbReference>
<proteinExistence type="inferred from homology"/>
<evidence type="ECO:0000256" key="1">
    <source>
        <dbReference type="ARBA" id="ARBA00001946"/>
    </source>
</evidence>
<feature type="domain" description="Protein kinase" evidence="20">
    <location>
        <begin position="590"/>
        <end position="732"/>
    </location>
</feature>
<evidence type="ECO:0000256" key="19">
    <source>
        <dbReference type="SAM" id="MobiDB-lite"/>
    </source>
</evidence>
<dbReference type="SMART" id="SM00109">
    <property type="entry name" value="C1"/>
    <property type="match status" value="2"/>
</dbReference>
<feature type="domain" description="Phorbol-ester/DAG-type" evidence="21">
    <location>
        <begin position="226"/>
        <end position="277"/>
    </location>
</feature>
<comment type="cofactor">
    <cofactor evidence="1">
        <name>Mg(2+)</name>
        <dbReference type="ChEBI" id="CHEBI:18420"/>
    </cofactor>
</comment>
<evidence type="ECO:0000256" key="11">
    <source>
        <dbReference type="ARBA" id="ARBA00022737"/>
    </source>
</evidence>
<keyword evidence="7" id="KW-0723">Serine/threonine-protein kinase</keyword>
<dbReference type="InterPro" id="IPR057764">
    <property type="entry name" value="Ubiquitin_PRKD1-3_N"/>
</dbReference>
<dbReference type="Proteomes" id="UP001249851">
    <property type="component" value="Unassembled WGS sequence"/>
</dbReference>
<accession>A0AAD9QUI4</accession>
<dbReference type="CDD" id="cd20795">
    <property type="entry name" value="C1_PKD_rpt1"/>
    <property type="match status" value="1"/>
</dbReference>
<evidence type="ECO:0000256" key="12">
    <source>
        <dbReference type="ARBA" id="ARBA00022771"/>
    </source>
</evidence>
<dbReference type="GO" id="GO:0005524">
    <property type="term" value="F:ATP binding"/>
    <property type="evidence" value="ECO:0007669"/>
    <property type="project" value="UniProtKB-UniRule"/>
</dbReference>
<keyword evidence="12" id="KW-0863">Zinc-finger</keyword>
<evidence type="ECO:0000256" key="2">
    <source>
        <dbReference type="ARBA" id="ARBA00004370"/>
    </source>
</evidence>
<evidence type="ECO:0000256" key="13">
    <source>
        <dbReference type="ARBA" id="ARBA00022777"/>
    </source>
</evidence>
<evidence type="ECO:0000256" key="7">
    <source>
        <dbReference type="ARBA" id="ARBA00022527"/>
    </source>
</evidence>
<dbReference type="Gene3D" id="3.30.60.20">
    <property type="match status" value="2"/>
</dbReference>
<dbReference type="GO" id="GO:0035556">
    <property type="term" value="P:intracellular signal transduction"/>
    <property type="evidence" value="ECO:0007669"/>
    <property type="project" value="TreeGrafter"/>
</dbReference>
<evidence type="ECO:0000256" key="3">
    <source>
        <dbReference type="ARBA" id="ARBA00004496"/>
    </source>
</evidence>
<keyword evidence="14" id="KW-0862">Zinc</keyword>
<dbReference type="Pfam" id="PF00130">
    <property type="entry name" value="C1_1"/>
    <property type="match status" value="2"/>
</dbReference>
<dbReference type="EC" id="2.7.11.13" evidence="5"/>
<dbReference type="Gene3D" id="2.30.29.30">
    <property type="entry name" value="Pleckstrin-homology domain (PH domain)/Phosphotyrosine-binding domain (PTB)"/>
    <property type="match status" value="1"/>
</dbReference>
<dbReference type="PROSITE" id="PS50081">
    <property type="entry name" value="ZF_DAG_PE_2"/>
    <property type="match status" value="2"/>
</dbReference>
<dbReference type="InterPro" id="IPR011993">
    <property type="entry name" value="PH-like_dom_sf"/>
</dbReference>
<dbReference type="CDD" id="cd01239">
    <property type="entry name" value="PH_PKD"/>
    <property type="match status" value="1"/>
</dbReference>
<dbReference type="GO" id="GO:0016020">
    <property type="term" value="C:membrane"/>
    <property type="evidence" value="ECO:0007669"/>
    <property type="project" value="UniProtKB-SubCell"/>
</dbReference>
<reference evidence="22" key="2">
    <citation type="journal article" date="2023" name="Science">
        <title>Genomic signatures of disease resistance in endangered staghorn corals.</title>
        <authorList>
            <person name="Vollmer S.V."/>
            <person name="Selwyn J.D."/>
            <person name="Despard B.A."/>
            <person name="Roesel C.L."/>
        </authorList>
    </citation>
    <scope>NUCLEOTIDE SEQUENCE</scope>
    <source>
        <strain evidence="22">K2</strain>
    </source>
</reference>
<dbReference type="Pfam" id="PF25525">
    <property type="entry name" value="Ubiquitin_PRKD1_N"/>
    <property type="match status" value="1"/>
</dbReference>
<dbReference type="InterPro" id="IPR011009">
    <property type="entry name" value="Kinase-like_dom_sf"/>
</dbReference>
<reference evidence="22" key="1">
    <citation type="journal article" date="2023" name="G3 (Bethesda)">
        <title>Whole genome assembly and annotation of the endangered Caribbean coral Acropora cervicornis.</title>
        <authorList>
            <person name="Selwyn J.D."/>
            <person name="Vollmer S.V."/>
        </authorList>
    </citation>
    <scope>NUCLEOTIDE SEQUENCE</scope>
    <source>
        <strain evidence="22">K2</strain>
    </source>
</reference>
<dbReference type="PANTHER" id="PTHR22968">
    <property type="entry name" value="PROTEIN KINASE C, MU"/>
    <property type="match status" value="1"/>
</dbReference>
<evidence type="ECO:0000256" key="6">
    <source>
        <dbReference type="ARBA" id="ARBA00022490"/>
    </source>
</evidence>
<keyword evidence="18" id="KW-0067">ATP-binding</keyword>
<keyword evidence="10" id="KW-0479">Metal-binding</keyword>
<comment type="caution">
    <text evidence="22">The sequence shown here is derived from an EMBL/GenBank/DDBJ whole genome shotgun (WGS) entry which is preliminary data.</text>
</comment>
<evidence type="ECO:0000256" key="16">
    <source>
        <dbReference type="ARBA" id="ARBA00023136"/>
    </source>
</evidence>
<dbReference type="PROSITE" id="PS00107">
    <property type="entry name" value="PROTEIN_KINASE_ATP"/>
    <property type="match status" value="1"/>
</dbReference>